<reference evidence="2 3" key="1">
    <citation type="journal article" date="2012" name="Genome Biol.">
        <title>Sequencing three crocodilian genomes to illuminate the evolution of archosaurs and amniotes.</title>
        <authorList>
            <person name="St John J.A."/>
            <person name="Braun E.L."/>
            <person name="Isberg S.R."/>
            <person name="Miles L.G."/>
            <person name="Chong A.Y."/>
            <person name="Gongora J."/>
            <person name="Dalzell P."/>
            <person name="Moran C."/>
            <person name="Bed'hom B."/>
            <person name="Abzhanov A."/>
            <person name="Burgess S.C."/>
            <person name="Cooksey A.M."/>
            <person name="Castoe T.A."/>
            <person name="Crawford N.G."/>
            <person name="Densmore L.D."/>
            <person name="Drew J.C."/>
            <person name="Edwards S.V."/>
            <person name="Faircloth B.C."/>
            <person name="Fujita M.K."/>
            <person name="Greenwold M.J."/>
            <person name="Hoffmann F.G."/>
            <person name="Howard J.M."/>
            <person name="Iguchi T."/>
            <person name="Janes D.E."/>
            <person name="Khan S.Y."/>
            <person name="Kohno S."/>
            <person name="de Koning A.J."/>
            <person name="Lance S.L."/>
            <person name="McCarthy F.M."/>
            <person name="McCormack J.E."/>
            <person name="Merchant M.E."/>
            <person name="Peterson D.G."/>
            <person name="Pollock D.D."/>
            <person name="Pourmand N."/>
            <person name="Raney B.J."/>
            <person name="Roessler K.A."/>
            <person name="Sanford J.R."/>
            <person name="Sawyer R.H."/>
            <person name="Schmidt C.J."/>
            <person name="Triplett E.W."/>
            <person name="Tuberville T.D."/>
            <person name="Venegas-Anaya M."/>
            <person name="Howard J.T."/>
            <person name="Jarvis E.D."/>
            <person name="Guillette L.J.Jr."/>
            <person name="Glenn T.C."/>
            <person name="Green R.E."/>
            <person name="Ray D.A."/>
        </authorList>
    </citation>
    <scope>NUCLEOTIDE SEQUENCE [LARGE SCALE GENOMIC DNA]</scope>
    <source>
        <strain evidence="2">KSC_2009_1</strain>
    </source>
</reference>
<accession>A0A151MS53</accession>
<comment type="caution">
    <text evidence="2">The sequence shown here is derived from an EMBL/GenBank/DDBJ whole genome shotgun (WGS) entry which is preliminary data.</text>
</comment>
<organism evidence="2 3">
    <name type="scientific">Alligator mississippiensis</name>
    <name type="common">American alligator</name>
    <dbReference type="NCBI Taxonomy" id="8496"/>
    <lineage>
        <taxon>Eukaryota</taxon>
        <taxon>Metazoa</taxon>
        <taxon>Chordata</taxon>
        <taxon>Craniata</taxon>
        <taxon>Vertebrata</taxon>
        <taxon>Euteleostomi</taxon>
        <taxon>Archelosauria</taxon>
        <taxon>Archosauria</taxon>
        <taxon>Crocodylia</taxon>
        <taxon>Alligatoridae</taxon>
        <taxon>Alligatorinae</taxon>
        <taxon>Alligator</taxon>
    </lineage>
</organism>
<dbReference type="AlphaFoldDB" id="A0A151MS53"/>
<proteinExistence type="predicted"/>
<evidence type="ECO:0000313" key="2">
    <source>
        <dbReference type="EMBL" id="KYO27362.1"/>
    </source>
</evidence>
<feature type="region of interest" description="Disordered" evidence="1">
    <location>
        <begin position="27"/>
        <end position="48"/>
    </location>
</feature>
<sequence>MIPKYTFPFLSTDVFLLVLIEMKEEMEKPNPEKKGEVSGRGECSTTQQHRIEGERLKILKGLSVTPGVDLKT</sequence>
<dbReference type="Proteomes" id="UP000050525">
    <property type="component" value="Unassembled WGS sequence"/>
</dbReference>
<keyword evidence="3" id="KW-1185">Reference proteome</keyword>
<protein>
    <submittedName>
        <fullName evidence="2">Uncharacterized protein</fullName>
    </submittedName>
</protein>
<evidence type="ECO:0000313" key="3">
    <source>
        <dbReference type="Proteomes" id="UP000050525"/>
    </source>
</evidence>
<evidence type="ECO:0000256" key="1">
    <source>
        <dbReference type="SAM" id="MobiDB-lite"/>
    </source>
</evidence>
<dbReference type="EMBL" id="AKHW03005225">
    <property type="protein sequence ID" value="KYO27362.1"/>
    <property type="molecule type" value="Genomic_DNA"/>
</dbReference>
<gene>
    <name evidence="2" type="ORF">Y1Q_0011090</name>
</gene>
<name>A0A151MS53_ALLMI</name>
<feature type="compositionally biased region" description="Basic and acidic residues" evidence="1">
    <location>
        <begin position="27"/>
        <end position="39"/>
    </location>
</feature>